<reference evidence="3 4" key="1">
    <citation type="journal article" date="2019" name="Sci. Rep.">
        <title>A multi-omics analysis of the grapevine pathogen Lasiodiplodia theobromae reveals that temperature affects the expression of virulence- and pathogenicity-related genes.</title>
        <authorList>
            <person name="Felix C."/>
            <person name="Meneses R."/>
            <person name="Goncalves M.F.M."/>
            <person name="Tilleman L."/>
            <person name="Duarte A.S."/>
            <person name="Jorrin-Novo J.V."/>
            <person name="Van de Peer Y."/>
            <person name="Deforce D."/>
            <person name="Van Nieuwerburgh F."/>
            <person name="Esteves A.C."/>
            <person name="Alves A."/>
        </authorList>
    </citation>
    <scope>NUCLEOTIDE SEQUENCE [LARGE SCALE GENOMIC DNA]</scope>
    <source>
        <strain evidence="3 4">LA-SOL3</strain>
    </source>
</reference>
<dbReference type="GO" id="GO:0016787">
    <property type="term" value="F:hydrolase activity"/>
    <property type="evidence" value="ECO:0007669"/>
    <property type="project" value="UniProtKB-KW"/>
</dbReference>
<evidence type="ECO:0000259" key="2">
    <source>
        <dbReference type="Pfam" id="PF07859"/>
    </source>
</evidence>
<dbReference type="OrthoDB" id="433474at2759"/>
<gene>
    <name evidence="3" type="primary">MIMI_R526</name>
    <name evidence="3" type="ORF">DBV05_g3599</name>
</gene>
<dbReference type="InterPro" id="IPR013094">
    <property type="entry name" value="AB_hydrolase_3"/>
</dbReference>
<evidence type="ECO:0000313" key="4">
    <source>
        <dbReference type="Proteomes" id="UP000325902"/>
    </source>
</evidence>
<comment type="caution">
    <text evidence="3">The sequence shown here is derived from an EMBL/GenBank/DDBJ whole genome shotgun (WGS) entry which is preliminary data.</text>
</comment>
<proteinExistence type="predicted"/>
<dbReference type="InterPro" id="IPR029058">
    <property type="entry name" value="AB_hydrolase_fold"/>
</dbReference>
<dbReference type="Gene3D" id="3.40.50.1820">
    <property type="entry name" value="alpha/beta hydrolase"/>
    <property type="match status" value="1"/>
</dbReference>
<keyword evidence="1 3" id="KW-0378">Hydrolase</keyword>
<evidence type="ECO:0000256" key="1">
    <source>
        <dbReference type="ARBA" id="ARBA00022801"/>
    </source>
</evidence>
<dbReference type="Pfam" id="PF07859">
    <property type="entry name" value="Abhydrolase_3"/>
    <property type="match status" value="1"/>
</dbReference>
<protein>
    <submittedName>
        <fullName evidence="3">Putative alpha/beta hydrolase</fullName>
    </submittedName>
</protein>
<dbReference type="SUPFAM" id="SSF53474">
    <property type="entry name" value="alpha/beta-Hydrolases"/>
    <property type="match status" value="1"/>
</dbReference>
<dbReference type="EMBL" id="VCHE01000015">
    <property type="protein sequence ID" value="KAB2577810.1"/>
    <property type="molecule type" value="Genomic_DNA"/>
</dbReference>
<dbReference type="PANTHER" id="PTHR48081:SF8">
    <property type="entry name" value="ALPHA_BETA HYDROLASE FOLD-3 DOMAIN-CONTAINING PROTEIN-RELATED"/>
    <property type="match status" value="1"/>
</dbReference>
<sequence>MAPYLDPVNQAFVDAGAKAGAPPLQELQYDEARAVLEGLQQHDPSRDVLREELDVPAGAGGTVKTVLFKPANADAAVPLAFYFHGGGWILGSPGTHDSLVSDLVREAGCAVAFPYYTPAPEAQYPQQFDEAYAVVEYYVKNGTKHGLKTDKIAFAGDSAGGHMAVAMSTLSAQRNLPATVSYQVLFYPVANVLKESDTYDTFHDGPYLSAPLLRWMKDAFIPKNDDRLSILASPVLMDKEQAAAQPPTLIITAAVDPLLREGKEFGHLLQQAGVDVAIFEADGQVHDFAMLEPVRKSATAVASVELAALRIKKALS</sequence>
<evidence type="ECO:0000313" key="3">
    <source>
        <dbReference type="EMBL" id="KAB2577810.1"/>
    </source>
</evidence>
<dbReference type="InterPro" id="IPR050300">
    <property type="entry name" value="GDXG_lipolytic_enzyme"/>
</dbReference>
<keyword evidence="4" id="KW-1185">Reference proteome</keyword>
<accession>A0A5N5DJP8</accession>
<feature type="domain" description="Alpha/beta hydrolase fold-3" evidence="2">
    <location>
        <begin position="81"/>
        <end position="289"/>
    </location>
</feature>
<organism evidence="3 4">
    <name type="scientific">Lasiodiplodia theobromae</name>
    <dbReference type="NCBI Taxonomy" id="45133"/>
    <lineage>
        <taxon>Eukaryota</taxon>
        <taxon>Fungi</taxon>
        <taxon>Dikarya</taxon>
        <taxon>Ascomycota</taxon>
        <taxon>Pezizomycotina</taxon>
        <taxon>Dothideomycetes</taxon>
        <taxon>Dothideomycetes incertae sedis</taxon>
        <taxon>Botryosphaeriales</taxon>
        <taxon>Botryosphaeriaceae</taxon>
        <taxon>Lasiodiplodia</taxon>
    </lineage>
</organism>
<dbReference type="AlphaFoldDB" id="A0A5N5DJP8"/>
<dbReference type="PANTHER" id="PTHR48081">
    <property type="entry name" value="AB HYDROLASE SUPERFAMILY PROTEIN C4A8.06C"/>
    <property type="match status" value="1"/>
</dbReference>
<name>A0A5N5DJP8_9PEZI</name>
<dbReference type="Proteomes" id="UP000325902">
    <property type="component" value="Unassembled WGS sequence"/>
</dbReference>